<feature type="compositionally biased region" description="Basic and acidic residues" evidence="1">
    <location>
        <begin position="68"/>
        <end position="79"/>
    </location>
</feature>
<accession>A0A0D2EFE9</accession>
<keyword evidence="2" id="KW-1133">Transmembrane helix</keyword>
<gene>
    <name evidence="3" type="ORF">PV05_08959</name>
</gene>
<keyword evidence="2" id="KW-0472">Membrane</keyword>
<feature type="transmembrane region" description="Helical" evidence="2">
    <location>
        <begin position="801"/>
        <end position="825"/>
    </location>
</feature>
<feature type="region of interest" description="Disordered" evidence="1">
    <location>
        <begin position="1"/>
        <end position="53"/>
    </location>
</feature>
<dbReference type="Proteomes" id="UP000054342">
    <property type="component" value="Unassembled WGS sequence"/>
</dbReference>
<evidence type="ECO:0000256" key="1">
    <source>
        <dbReference type="SAM" id="MobiDB-lite"/>
    </source>
</evidence>
<evidence type="ECO:0000313" key="3">
    <source>
        <dbReference type="EMBL" id="KIW53380.1"/>
    </source>
</evidence>
<feature type="compositionally biased region" description="Basic residues" evidence="1">
    <location>
        <begin position="102"/>
        <end position="112"/>
    </location>
</feature>
<feature type="compositionally biased region" description="Basic and acidic residues" evidence="1">
    <location>
        <begin position="441"/>
        <end position="452"/>
    </location>
</feature>
<dbReference type="GeneID" id="25330867"/>
<proteinExistence type="predicted"/>
<feature type="compositionally biased region" description="Low complexity" evidence="1">
    <location>
        <begin position="23"/>
        <end position="40"/>
    </location>
</feature>
<name>A0A0D2EFE9_9EURO</name>
<evidence type="ECO:0000256" key="2">
    <source>
        <dbReference type="SAM" id="Phobius"/>
    </source>
</evidence>
<feature type="region of interest" description="Disordered" evidence="1">
    <location>
        <begin position="294"/>
        <end position="331"/>
    </location>
</feature>
<dbReference type="STRING" id="348802.A0A0D2EFE9"/>
<dbReference type="OrthoDB" id="4157429at2759"/>
<evidence type="ECO:0000313" key="4">
    <source>
        <dbReference type="Proteomes" id="UP000054342"/>
    </source>
</evidence>
<dbReference type="HOGENOM" id="CLU_341620_0_0_1"/>
<keyword evidence="2" id="KW-0812">Transmembrane</keyword>
<feature type="region of interest" description="Disordered" evidence="1">
    <location>
        <begin position="68"/>
        <end position="170"/>
    </location>
</feature>
<feature type="region of interest" description="Disordered" evidence="1">
    <location>
        <begin position="233"/>
        <end position="266"/>
    </location>
</feature>
<protein>
    <submittedName>
        <fullName evidence="3">Uncharacterized protein</fullName>
    </submittedName>
</protein>
<dbReference type="EMBL" id="KN847321">
    <property type="protein sequence ID" value="KIW53380.1"/>
    <property type="molecule type" value="Genomic_DNA"/>
</dbReference>
<feature type="compositionally biased region" description="Low complexity" evidence="1">
    <location>
        <begin position="304"/>
        <end position="314"/>
    </location>
</feature>
<dbReference type="RefSeq" id="XP_013313964.1">
    <property type="nucleotide sequence ID" value="XM_013458510.1"/>
</dbReference>
<sequence length="830" mass="89370">MVFNPTSPIRGLGRRVANLDRPASPAVTGVASTSTSTMAPALPPRAPSPLAMGTNWREGMSRLIHPMRDRDPTAREVSRWSKTTTESEASEAVGQLPSKKANVLKKKMKQNRQSKDTTNSSPVDRSYDPVTKKFLTTGDMEMPPMAVTGPKEPKSFYDSASDDSSEASPVVQRASSVRVARPQIVQHSNNSGGSVPKLYAPHSTAIDGESSAFKISQVSNNIPGMSDISALTAPDQDADKPVSLGGPADALKALEGSPTESRAEQNDTMKETVIEYPNTPGRISALSTLPTPLGGFGSVRMPRTATGTTTSSGTYVSPPSIDGLRSNPPTELDKQLSRAISAPVRNSRRVTIRPADLVINRGNNNHQLFRENIVSTPYPARHSSIGEIDEVAPLSIKKDKEKDNKPVKSSKSLRHTARLLSTRKKSTSEQNENPAPSTLTPDEHDALDEKDPTTVQTTKEGHGQQPPEVPLSTKPVVPVPPTAKSDRFPSPVAPEILFLDLRLARHPSARVTIEVEVTDKTTFDDEQLFTAIRAAYNEKLLGITRQLFCARSLSYVGLTDADATAGRGVGPSSSGLGFEIDGADFIRHLLHPRSGRRRKMWLLWLRNIQSTESPVTRRSRMAMSRAMAMATATANNNESSPDSQTSPVFSFIHSRNNSGGGELDQVLSNPMAAPLTSVSLPATFSGSGMGSLRVFAHQPSIKIPRMPFQPLSYRSALSSPRGGEAGGGAGTGPPTLYLHYTFSLRKIVGMLGLVLFMAVFTSLMWILFGLPGRGADQGNGTTVVEGRPYTLSWKRDAQSRVGVGLVMGIVVLLLGLVGEAVWVWASWVLI</sequence>
<feature type="region of interest" description="Disordered" evidence="1">
    <location>
        <begin position="396"/>
        <end position="488"/>
    </location>
</feature>
<feature type="compositionally biased region" description="Basic and acidic residues" evidence="1">
    <location>
        <begin position="396"/>
        <end position="406"/>
    </location>
</feature>
<reference evidence="3 4" key="1">
    <citation type="submission" date="2015-01" db="EMBL/GenBank/DDBJ databases">
        <title>The Genome Sequence of Exophiala xenobiotica CBS118157.</title>
        <authorList>
            <consortium name="The Broad Institute Genomics Platform"/>
            <person name="Cuomo C."/>
            <person name="de Hoog S."/>
            <person name="Gorbushina A."/>
            <person name="Stielow B."/>
            <person name="Teixiera M."/>
            <person name="Abouelleil A."/>
            <person name="Chapman S.B."/>
            <person name="Priest M."/>
            <person name="Young S.K."/>
            <person name="Wortman J."/>
            <person name="Nusbaum C."/>
            <person name="Birren B."/>
        </authorList>
    </citation>
    <scope>NUCLEOTIDE SEQUENCE [LARGE SCALE GENOMIC DNA]</scope>
    <source>
        <strain evidence="3 4">CBS 118157</strain>
    </source>
</reference>
<organism evidence="3 4">
    <name type="scientific">Exophiala xenobiotica</name>
    <dbReference type="NCBI Taxonomy" id="348802"/>
    <lineage>
        <taxon>Eukaryota</taxon>
        <taxon>Fungi</taxon>
        <taxon>Dikarya</taxon>
        <taxon>Ascomycota</taxon>
        <taxon>Pezizomycotina</taxon>
        <taxon>Eurotiomycetes</taxon>
        <taxon>Chaetothyriomycetidae</taxon>
        <taxon>Chaetothyriales</taxon>
        <taxon>Herpotrichiellaceae</taxon>
        <taxon>Exophiala</taxon>
    </lineage>
</organism>
<feature type="transmembrane region" description="Helical" evidence="2">
    <location>
        <begin position="747"/>
        <end position="768"/>
    </location>
</feature>
<feature type="compositionally biased region" description="Polar residues" evidence="1">
    <location>
        <begin position="428"/>
        <end position="440"/>
    </location>
</feature>
<keyword evidence="4" id="KW-1185">Reference proteome</keyword>
<feature type="compositionally biased region" description="Basic residues" evidence="1">
    <location>
        <begin position="411"/>
        <end position="425"/>
    </location>
</feature>
<dbReference type="AlphaFoldDB" id="A0A0D2EFE9"/>